<comment type="subcellular location">
    <subcellularLocation>
        <location evidence="5">Cell inner membrane</location>
        <topology evidence="5">Multi-pass membrane protein</topology>
    </subcellularLocation>
    <subcellularLocation>
        <location evidence="1">Membrane</location>
        <topology evidence="1">Multi-pass membrane protein</topology>
    </subcellularLocation>
</comment>
<feature type="transmembrane region" description="Helical" evidence="5">
    <location>
        <begin position="206"/>
        <end position="223"/>
    </location>
</feature>
<keyword evidence="5" id="KW-0653">Protein transport</keyword>
<dbReference type="GO" id="GO:0033281">
    <property type="term" value="C:TAT protein transport complex"/>
    <property type="evidence" value="ECO:0007669"/>
    <property type="project" value="UniProtKB-UniRule"/>
</dbReference>
<protein>
    <recommendedName>
        <fullName evidence="5">Sec-independent protein translocase protein TatC</fullName>
    </recommendedName>
</protein>
<keyword evidence="2 5" id="KW-0812">Transmembrane</keyword>
<dbReference type="KEGG" id="nwi:Nwi_1777"/>
<evidence type="ECO:0000256" key="2">
    <source>
        <dbReference type="ARBA" id="ARBA00022692"/>
    </source>
</evidence>
<dbReference type="HAMAP" id="MF_00902">
    <property type="entry name" value="TatC"/>
    <property type="match status" value="1"/>
</dbReference>
<dbReference type="OrthoDB" id="9777044at2"/>
<organism evidence="6 7">
    <name type="scientific">Nitrobacter winogradskyi (strain ATCC 25391 / DSM 10237 / CIP 104748 / NCIMB 11846 / Nb-255)</name>
    <dbReference type="NCBI Taxonomy" id="323098"/>
    <lineage>
        <taxon>Bacteria</taxon>
        <taxon>Pseudomonadati</taxon>
        <taxon>Pseudomonadota</taxon>
        <taxon>Alphaproteobacteria</taxon>
        <taxon>Hyphomicrobiales</taxon>
        <taxon>Nitrobacteraceae</taxon>
        <taxon>Nitrobacter</taxon>
    </lineage>
</organism>
<dbReference type="GO" id="GO:0043953">
    <property type="term" value="P:protein transport by the Tat complex"/>
    <property type="evidence" value="ECO:0007669"/>
    <property type="project" value="UniProtKB-UniRule"/>
</dbReference>
<evidence type="ECO:0000256" key="3">
    <source>
        <dbReference type="ARBA" id="ARBA00022989"/>
    </source>
</evidence>
<feature type="transmembrane region" description="Helical" evidence="5">
    <location>
        <begin position="24"/>
        <end position="46"/>
    </location>
</feature>
<dbReference type="PANTHER" id="PTHR30371:SF0">
    <property type="entry name" value="SEC-INDEPENDENT PROTEIN TRANSLOCASE PROTEIN TATC, CHLOROPLASTIC-RELATED"/>
    <property type="match status" value="1"/>
</dbReference>
<dbReference type="InterPro" id="IPR002033">
    <property type="entry name" value="TatC"/>
</dbReference>
<dbReference type="PANTHER" id="PTHR30371">
    <property type="entry name" value="SEC-INDEPENDENT PROTEIN TRANSLOCASE PROTEIN TATC"/>
    <property type="match status" value="1"/>
</dbReference>
<comment type="subunit">
    <text evidence="5">The Tat system comprises two distinct complexes: a TatABC complex, containing multiple copies of TatA, TatB and TatC subunits, and a separate TatA complex, containing only TatA subunits. Substrates initially bind to the TatABC complex, which probably triggers association of the separate TatA complex to form the active translocon.</text>
</comment>
<reference evidence="6 7" key="1">
    <citation type="journal article" date="2006" name="Appl. Environ. Microbiol.">
        <title>Genome sequence of the chemolithoautotrophic nitrite-oxidizing bacterium Nitrobacter winogradskyi Nb-255.</title>
        <authorList>
            <person name="Starkenburg S.R."/>
            <person name="Chain P.S."/>
            <person name="Sayavedra-Soto L.A."/>
            <person name="Hauser L."/>
            <person name="Land M.L."/>
            <person name="Larimer F.W."/>
            <person name="Malfatti S.A."/>
            <person name="Klotz M.G."/>
            <person name="Bottomley P.J."/>
            <person name="Arp D.J."/>
            <person name="Hickey W.J."/>
        </authorList>
    </citation>
    <scope>NUCLEOTIDE SEQUENCE [LARGE SCALE GENOMIC DNA]</scope>
    <source>
        <strain evidence="7">ATCC 25391 / DSM 10237 / CIP 104748 / NCIMB 11846 / Nb-255</strain>
    </source>
</reference>
<dbReference type="GO" id="GO:0009977">
    <property type="term" value="F:proton motive force dependent protein transmembrane transporter activity"/>
    <property type="evidence" value="ECO:0007669"/>
    <property type="project" value="TreeGrafter"/>
</dbReference>
<keyword evidence="5" id="KW-0811">Translocation</keyword>
<keyword evidence="7" id="KW-1185">Reference proteome</keyword>
<keyword evidence="3 5" id="KW-1133">Transmembrane helix</keyword>
<dbReference type="PRINTS" id="PR01840">
    <property type="entry name" value="TATCFAMILY"/>
</dbReference>
<dbReference type="STRING" id="323098.Nwi_1777"/>
<keyword evidence="4 5" id="KW-0472">Membrane</keyword>
<dbReference type="NCBIfam" id="TIGR00945">
    <property type="entry name" value="tatC"/>
    <property type="match status" value="1"/>
</dbReference>
<comment type="function">
    <text evidence="5">Part of the twin-arginine translocation (Tat) system that transports large folded proteins containing a characteristic twin-arginine motif in their signal peptide across membranes. Together with TatB, TatC is part of a receptor directly interacting with Tat signal peptides.</text>
</comment>
<evidence type="ECO:0000256" key="5">
    <source>
        <dbReference type="HAMAP-Rule" id="MF_00902"/>
    </source>
</evidence>
<evidence type="ECO:0000256" key="1">
    <source>
        <dbReference type="ARBA" id="ARBA00004141"/>
    </source>
</evidence>
<keyword evidence="5" id="KW-1003">Cell membrane</keyword>
<accession>Q3SRQ3</accession>
<dbReference type="Proteomes" id="UP000002531">
    <property type="component" value="Chromosome"/>
</dbReference>
<gene>
    <name evidence="5" type="primary">tatC</name>
    <name evidence="6" type="ordered locus">Nwi_1777</name>
</gene>
<comment type="similarity">
    <text evidence="5">Belongs to the TatC family.</text>
</comment>
<dbReference type="GO" id="GO:0065002">
    <property type="term" value="P:intracellular protein transmembrane transport"/>
    <property type="evidence" value="ECO:0007669"/>
    <property type="project" value="TreeGrafter"/>
</dbReference>
<dbReference type="EMBL" id="CP000115">
    <property type="protein sequence ID" value="ABA05038.1"/>
    <property type="molecule type" value="Genomic_DNA"/>
</dbReference>
<proteinExistence type="inferred from homology"/>
<evidence type="ECO:0000256" key="4">
    <source>
        <dbReference type="ARBA" id="ARBA00023136"/>
    </source>
</evidence>
<dbReference type="AlphaFoldDB" id="Q3SRQ3"/>
<sequence length="269" mass="29457">MSDEDIEASKAPLMDHLIELRSRLIKALIGFGVAFVACFFFARQIYNILIWPFVWVAGPENSKFIYTALLEYFITQLKLALFGAAFISFPIVATQIYKFVAPGLYKHERNAFLPYLIATPAFFVLGATVVYFAVLPMLVRFSLGMQQMAGPETAEIQLLPKVGEFLSLTMSLIFAFGIAFQLPVILTLLGRIGVVTSKGLREKRRYFIVGAFVIAAVLTPPDVLSQMSLALPLLLLYEGSILAVAIVEKKAARPSASAATSPPAGNPAE</sequence>
<dbReference type="RefSeq" id="WP_011315034.1">
    <property type="nucleotide sequence ID" value="NC_007406.1"/>
</dbReference>
<dbReference type="HOGENOM" id="CLU_031942_1_0_5"/>
<name>Q3SRQ3_NITWN</name>
<dbReference type="Pfam" id="PF00902">
    <property type="entry name" value="TatC"/>
    <property type="match status" value="1"/>
</dbReference>
<feature type="transmembrane region" description="Helical" evidence="5">
    <location>
        <begin position="229"/>
        <end position="247"/>
    </location>
</feature>
<dbReference type="eggNOG" id="COG0805">
    <property type="taxonomic scope" value="Bacteria"/>
</dbReference>
<feature type="transmembrane region" description="Helical" evidence="5">
    <location>
        <begin position="79"/>
        <end position="100"/>
    </location>
</feature>
<keyword evidence="5" id="KW-0813">Transport</keyword>
<evidence type="ECO:0000313" key="6">
    <source>
        <dbReference type="EMBL" id="ABA05038.1"/>
    </source>
</evidence>
<feature type="transmembrane region" description="Helical" evidence="5">
    <location>
        <begin position="168"/>
        <end position="194"/>
    </location>
</feature>
<feature type="transmembrane region" description="Helical" evidence="5">
    <location>
        <begin position="112"/>
        <end position="134"/>
    </location>
</feature>
<keyword evidence="5" id="KW-0997">Cell inner membrane</keyword>
<evidence type="ECO:0000313" key="7">
    <source>
        <dbReference type="Proteomes" id="UP000002531"/>
    </source>
</evidence>